<dbReference type="Proteomes" id="UP001221411">
    <property type="component" value="Unassembled WGS sequence"/>
</dbReference>
<evidence type="ECO:0000256" key="2">
    <source>
        <dbReference type="ARBA" id="ARBA00023015"/>
    </source>
</evidence>
<dbReference type="PANTHER" id="PTHR43133:SF62">
    <property type="entry name" value="RNA POLYMERASE SIGMA FACTOR SIGZ"/>
    <property type="match status" value="1"/>
</dbReference>
<dbReference type="EMBL" id="JAQNDO010000001">
    <property type="protein sequence ID" value="MDC0740849.1"/>
    <property type="molecule type" value="Genomic_DNA"/>
</dbReference>
<dbReference type="InterPro" id="IPR013325">
    <property type="entry name" value="RNA_pol_sigma_r2"/>
</dbReference>
<dbReference type="InterPro" id="IPR014284">
    <property type="entry name" value="RNA_pol_sigma-70_dom"/>
</dbReference>
<keyword evidence="2" id="KW-0805">Transcription regulation</keyword>
<dbReference type="InterPro" id="IPR013324">
    <property type="entry name" value="RNA_pol_sigma_r3/r4-like"/>
</dbReference>
<feature type="region of interest" description="Disordered" evidence="5">
    <location>
        <begin position="80"/>
        <end position="106"/>
    </location>
</feature>
<dbReference type="InterPro" id="IPR013249">
    <property type="entry name" value="RNA_pol_sigma70_r4_t2"/>
</dbReference>
<comment type="similarity">
    <text evidence="1">Belongs to the sigma-70 factor family. ECF subfamily.</text>
</comment>
<gene>
    <name evidence="7" type="ORF">POL67_05795</name>
</gene>
<evidence type="ECO:0000256" key="4">
    <source>
        <dbReference type="ARBA" id="ARBA00023163"/>
    </source>
</evidence>
<organism evidence="7 8">
    <name type="scientific">Polyangium mundeleinium</name>
    <dbReference type="NCBI Taxonomy" id="2995306"/>
    <lineage>
        <taxon>Bacteria</taxon>
        <taxon>Pseudomonadati</taxon>
        <taxon>Myxococcota</taxon>
        <taxon>Polyangia</taxon>
        <taxon>Polyangiales</taxon>
        <taxon>Polyangiaceae</taxon>
        <taxon>Polyangium</taxon>
    </lineage>
</organism>
<feature type="domain" description="RNA polymerase sigma factor 70 region 4 type 2" evidence="6">
    <location>
        <begin position="117"/>
        <end position="168"/>
    </location>
</feature>
<dbReference type="SUPFAM" id="SSF88946">
    <property type="entry name" value="Sigma2 domain of RNA polymerase sigma factors"/>
    <property type="match status" value="1"/>
</dbReference>
<name>A0ABT5EHM3_9BACT</name>
<dbReference type="InterPro" id="IPR036388">
    <property type="entry name" value="WH-like_DNA-bd_sf"/>
</dbReference>
<accession>A0ABT5EHM3</accession>
<evidence type="ECO:0000313" key="8">
    <source>
        <dbReference type="Proteomes" id="UP001221411"/>
    </source>
</evidence>
<dbReference type="RefSeq" id="WP_271916055.1">
    <property type="nucleotide sequence ID" value="NZ_JAQNDO010000001.1"/>
</dbReference>
<comment type="caution">
    <text evidence="7">The sequence shown here is derived from an EMBL/GenBank/DDBJ whole genome shotgun (WGS) entry which is preliminary data.</text>
</comment>
<protein>
    <submittedName>
        <fullName evidence="7">Sigma-70 family RNA polymerase sigma factor</fullName>
    </submittedName>
</protein>
<dbReference type="Gene3D" id="1.10.10.10">
    <property type="entry name" value="Winged helix-like DNA-binding domain superfamily/Winged helix DNA-binding domain"/>
    <property type="match status" value="1"/>
</dbReference>
<dbReference type="NCBIfam" id="TIGR02937">
    <property type="entry name" value="sigma70-ECF"/>
    <property type="match status" value="1"/>
</dbReference>
<evidence type="ECO:0000259" key="6">
    <source>
        <dbReference type="Pfam" id="PF08281"/>
    </source>
</evidence>
<dbReference type="PANTHER" id="PTHR43133">
    <property type="entry name" value="RNA POLYMERASE ECF-TYPE SIGMA FACTO"/>
    <property type="match status" value="1"/>
</dbReference>
<sequence>MGRAWSVLPNFPNCGLNYFPFALNARFVHRGRRAPKAEDRVQEVMARAFARLPSYVPHEDGIRPWTFGIAKNVEHEARRAERRERQLFSADTHDAEQATGRGRTPEEDAFLAEARTKLMAAMSSMPERYLAVFVLVDFMDVSYEETAERLRISIGTVKSRRSAAIDHLRYHLGEREDWIGVLLVRLRRAASMRSAYECIHRAAHLSGPIILALACMHCPEPELARVRASFAGTARVLAGLATGFALVVPDDLPSASAPSRSPNPAEPLRTSRPARPRASQAPDATDAGESEDSERSVTEGRGWSL</sequence>
<dbReference type="Gene3D" id="1.10.1740.10">
    <property type="match status" value="1"/>
</dbReference>
<keyword evidence="8" id="KW-1185">Reference proteome</keyword>
<reference evidence="7 8" key="1">
    <citation type="submission" date="2022-11" db="EMBL/GenBank/DDBJ databases">
        <title>Minimal conservation of predation-associated metabolite biosynthetic gene clusters underscores biosynthetic potential of Myxococcota including descriptions for ten novel species: Archangium lansinium sp. nov., Myxococcus landrumus sp. nov., Nannocystis bai.</title>
        <authorList>
            <person name="Ahearne A."/>
            <person name="Stevens C."/>
            <person name="Dowd S."/>
        </authorList>
    </citation>
    <scope>NUCLEOTIDE SEQUENCE [LARGE SCALE GENOMIC DNA]</scope>
    <source>
        <strain evidence="7 8">RJM3</strain>
    </source>
</reference>
<evidence type="ECO:0000256" key="1">
    <source>
        <dbReference type="ARBA" id="ARBA00010641"/>
    </source>
</evidence>
<dbReference type="SUPFAM" id="SSF88659">
    <property type="entry name" value="Sigma3 and sigma4 domains of RNA polymerase sigma factors"/>
    <property type="match status" value="1"/>
</dbReference>
<feature type="compositionally biased region" description="Low complexity" evidence="5">
    <location>
        <begin position="253"/>
        <end position="263"/>
    </location>
</feature>
<keyword evidence="4" id="KW-0804">Transcription</keyword>
<proteinExistence type="inferred from homology"/>
<evidence type="ECO:0000256" key="3">
    <source>
        <dbReference type="ARBA" id="ARBA00023082"/>
    </source>
</evidence>
<dbReference type="Pfam" id="PF08281">
    <property type="entry name" value="Sigma70_r4_2"/>
    <property type="match status" value="1"/>
</dbReference>
<dbReference type="InterPro" id="IPR039425">
    <property type="entry name" value="RNA_pol_sigma-70-like"/>
</dbReference>
<evidence type="ECO:0000256" key="5">
    <source>
        <dbReference type="SAM" id="MobiDB-lite"/>
    </source>
</evidence>
<dbReference type="CDD" id="cd06171">
    <property type="entry name" value="Sigma70_r4"/>
    <property type="match status" value="1"/>
</dbReference>
<feature type="compositionally biased region" description="Basic and acidic residues" evidence="5">
    <location>
        <begin position="80"/>
        <end position="96"/>
    </location>
</feature>
<evidence type="ECO:0000313" key="7">
    <source>
        <dbReference type="EMBL" id="MDC0740849.1"/>
    </source>
</evidence>
<keyword evidence="3" id="KW-0731">Sigma factor</keyword>
<feature type="region of interest" description="Disordered" evidence="5">
    <location>
        <begin position="253"/>
        <end position="305"/>
    </location>
</feature>